<dbReference type="GO" id="GO:0005838">
    <property type="term" value="C:proteasome regulatory particle"/>
    <property type="evidence" value="ECO:0007669"/>
    <property type="project" value="InterPro"/>
</dbReference>
<comment type="similarity">
    <text evidence="1">Belongs to the peptidase M67A family.</text>
</comment>
<feature type="region of interest" description="Disordered" evidence="5">
    <location>
        <begin position="1"/>
        <end position="25"/>
    </location>
</feature>
<dbReference type="Pfam" id="PF01398">
    <property type="entry name" value="JAB"/>
    <property type="match status" value="1"/>
</dbReference>
<evidence type="ECO:0000256" key="4">
    <source>
        <dbReference type="ARBA" id="ARBA00075094"/>
    </source>
</evidence>
<evidence type="ECO:0000256" key="5">
    <source>
        <dbReference type="SAM" id="MobiDB-lite"/>
    </source>
</evidence>
<organism evidence="7 8">
    <name type="scientific">Bursaphelenchus okinawaensis</name>
    <dbReference type="NCBI Taxonomy" id="465554"/>
    <lineage>
        <taxon>Eukaryota</taxon>
        <taxon>Metazoa</taxon>
        <taxon>Ecdysozoa</taxon>
        <taxon>Nematoda</taxon>
        <taxon>Chromadorea</taxon>
        <taxon>Rhabditida</taxon>
        <taxon>Tylenchina</taxon>
        <taxon>Tylenchomorpha</taxon>
        <taxon>Aphelenchoidea</taxon>
        <taxon>Aphelenchoididae</taxon>
        <taxon>Bursaphelenchus</taxon>
    </lineage>
</organism>
<evidence type="ECO:0000256" key="1">
    <source>
        <dbReference type="ARBA" id="ARBA00008568"/>
    </source>
</evidence>
<evidence type="ECO:0000259" key="6">
    <source>
        <dbReference type="PROSITE" id="PS50249"/>
    </source>
</evidence>
<dbReference type="EMBL" id="CAJFDH010000001">
    <property type="protein sequence ID" value="CAD5206801.1"/>
    <property type="molecule type" value="Genomic_DNA"/>
</dbReference>
<dbReference type="PANTHER" id="PTHR10540">
    <property type="entry name" value="EUKARYOTIC TRANSLATION INITIATION FACTOR 3 SUBUNIT F-RELATED"/>
    <property type="match status" value="1"/>
</dbReference>
<dbReference type="InterPro" id="IPR000555">
    <property type="entry name" value="JAMM/MPN+_dom"/>
</dbReference>
<dbReference type="Proteomes" id="UP000614601">
    <property type="component" value="Unassembled WGS sequence"/>
</dbReference>
<evidence type="ECO:0000256" key="3">
    <source>
        <dbReference type="ARBA" id="ARBA00071765"/>
    </source>
</evidence>
<proteinExistence type="inferred from homology"/>
<dbReference type="AlphaFoldDB" id="A0A811JTK8"/>
<feature type="domain" description="MPN" evidence="6">
    <location>
        <begin position="42"/>
        <end position="178"/>
    </location>
</feature>
<protein>
    <recommendedName>
        <fullName evidence="3">26S proteasome non-ATPase regulatory subunit 7</fullName>
    </recommendedName>
    <alternativeName>
        <fullName evidence="4">26S proteasome regulatory subunit RPN8</fullName>
    </alternativeName>
</protein>
<gene>
    <name evidence="7" type="ORF">BOKJ2_LOCUS1485</name>
</gene>
<evidence type="ECO:0000313" key="8">
    <source>
        <dbReference type="Proteomes" id="UP000614601"/>
    </source>
</evidence>
<dbReference type="GO" id="GO:0043161">
    <property type="term" value="P:proteasome-mediated ubiquitin-dependent protein catabolic process"/>
    <property type="evidence" value="ECO:0007669"/>
    <property type="project" value="TreeGrafter"/>
</dbReference>
<comment type="caution">
    <text evidence="7">The sequence shown here is derived from an EMBL/GenBank/DDBJ whole genome shotgun (WGS) entry which is preliminary data.</text>
</comment>
<dbReference type="InterPro" id="IPR033858">
    <property type="entry name" value="MPN_RPN7_8"/>
</dbReference>
<keyword evidence="2" id="KW-0647">Proteasome</keyword>
<accession>A0A811JTK8</accession>
<dbReference type="Gene3D" id="3.40.140.10">
    <property type="entry name" value="Cytidine Deaminase, domain 2"/>
    <property type="match status" value="1"/>
</dbReference>
<name>A0A811JTK8_9BILA</name>
<dbReference type="InterPro" id="IPR024969">
    <property type="entry name" value="EIF3F/CSN6-like_C"/>
</dbReference>
<dbReference type="OrthoDB" id="10256771at2759"/>
<dbReference type="EMBL" id="CAJFCW020000001">
    <property type="protein sequence ID" value="CAG9083180.1"/>
    <property type="molecule type" value="Genomic_DNA"/>
</dbReference>
<dbReference type="InterPro" id="IPR037518">
    <property type="entry name" value="MPN"/>
</dbReference>
<dbReference type="FunFam" id="3.40.140.10:FF:000009">
    <property type="entry name" value="26S proteasome non-ATPase regulatory subunit 7"/>
    <property type="match status" value="1"/>
</dbReference>
<dbReference type="GO" id="GO:0008237">
    <property type="term" value="F:metallopeptidase activity"/>
    <property type="evidence" value="ECO:0007669"/>
    <property type="project" value="InterPro"/>
</dbReference>
<evidence type="ECO:0000313" key="7">
    <source>
        <dbReference type="EMBL" id="CAD5206801.1"/>
    </source>
</evidence>
<keyword evidence="8" id="KW-1185">Reference proteome</keyword>
<dbReference type="Pfam" id="PF13012">
    <property type="entry name" value="MitMem_reg"/>
    <property type="match status" value="1"/>
</dbReference>
<dbReference type="PROSITE" id="PS50249">
    <property type="entry name" value="MPN"/>
    <property type="match status" value="1"/>
</dbReference>
<dbReference type="PANTHER" id="PTHR10540:SF7">
    <property type="entry name" value="26S PROTEASOME NON-ATPASE REGULATORY SUBUNIT 7"/>
    <property type="match status" value="1"/>
</dbReference>
<dbReference type="SMART" id="SM00232">
    <property type="entry name" value="JAB_MPN"/>
    <property type="match status" value="1"/>
</dbReference>
<dbReference type="CDD" id="cd08062">
    <property type="entry name" value="MPN_RPN7_8"/>
    <property type="match status" value="1"/>
</dbReference>
<reference evidence="7" key="1">
    <citation type="submission" date="2020-09" db="EMBL/GenBank/DDBJ databases">
        <authorList>
            <person name="Kikuchi T."/>
        </authorList>
    </citation>
    <scope>NUCLEOTIDE SEQUENCE</scope>
    <source>
        <strain evidence="7">SH1</strain>
    </source>
</reference>
<dbReference type="Proteomes" id="UP000783686">
    <property type="component" value="Unassembled WGS sequence"/>
</dbReference>
<sequence length="323" mass="36106">MAPNLNQKEASEDKNKPKKVSSQGGDVHCASSVQLNLPVKKVVVHPLVLLSVVDHFNRVSKTQSVKRVVGVLLGSMKGDKTLDIANSFAVPFDEDDKDKETWFLDKDYLENMYGMFFKVAAKEKIVGWYHTGPKLCKNDVHINNLMKQFTANPVLIVIQAVPKDLGLPTEAYIEVQEVHDDGTPPIKTFEHIPSEIGAEEAEEVGVEHLLRDIKDQTAGTLSQRITDQLMGLRGLSQQLAEIQRYLKDVSEKNLPINHSVVYYIQEMLNLLPDVTKPDFVDSHNVQTNDELMCVYLGSLVRTVIALHNLIDNKLALQSASNNV</sequence>
<evidence type="ECO:0000256" key="2">
    <source>
        <dbReference type="ARBA" id="ARBA00022942"/>
    </source>
</evidence>